<dbReference type="GO" id="GO:0019867">
    <property type="term" value="C:outer membrane"/>
    <property type="evidence" value="ECO:0007669"/>
    <property type="project" value="InterPro"/>
</dbReference>
<feature type="domain" description="POTRA" evidence="5">
    <location>
        <begin position="174"/>
        <end position="253"/>
    </location>
</feature>
<keyword evidence="7" id="KW-1185">Reference proteome</keyword>
<evidence type="ECO:0000256" key="1">
    <source>
        <dbReference type="ARBA" id="ARBA00004370"/>
    </source>
</evidence>
<keyword evidence="4" id="KW-0732">Signal</keyword>
<evidence type="ECO:0000259" key="5">
    <source>
        <dbReference type="PROSITE" id="PS51779"/>
    </source>
</evidence>
<dbReference type="Pfam" id="PF07244">
    <property type="entry name" value="POTRA"/>
    <property type="match status" value="4"/>
</dbReference>
<dbReference type="RefSeq" id="WP_089407021.1">
    <property type="nucleotide sequence ID" value="NZ_FZOU01000001.1"/>
</dbReference>
<dbReference type="EMBL" id="FZOU01000001">
    <property type="protein sequence ID" value="SNS38409.1"/>
    <property type="molecule type" value="Genomic_DNA"/>
</dbReference>
<dbReference type="AlphaFoldDB" id="A0A239E1N6"/>
<dbReference type="InterPro" id="IPR010827">
    <property type="entry name" value="BamA/TamA_POTRA"/>
</dbReference>
<proteinExistence type="predicted"/>
<dbReference type="Gene3D" id="3.10.20.310">
    <property type="entry name" value="membrane protein fhac"/>
    <property type="match status" value="5"/>
</dbReference>
<reference evidence="6 7" key="1">
    <citation type="submission" date="2017-06" db="EMBL/GenBank/DDBJ databases">
        <authorList>
            <person name="Kim H.J."/>
            <person name="Triplett B.A."/>
        </authorList>
    </citation>
    <scope>NUCLEOTIDE SEQUENCE [LARGE SCALE GENOMIC DNA]</scope>
    <source>
        <strain evidence="6 7">DSM 18704</strain>
    </source>
</reference>
<dbReference type="Pfam" id="PF01103">
    <property type="entry name" value="Omp85"/>
    <property type="match status" value="1"/>
</dbReference>
<dbReference type="PROSITE" id="PS51257">
    <property type="entry name" value="PROKAR_LIPOPROTEIN"/>
    <property type="match status" value="1"/>
</dbReference>
<dbReference type="InterPro" id="IPR034746">
    <property type="entry name" value="POTRA"/>
</dbReference>
<accession>A0A239E1N6</accession>
<evidence type="ECO:0000256" key="4">
    <source>
        <dbReference type="SAM" id="SignalP"/>
    </source>
</evidence>
<feature type="chain" id="PRO_5012444231" evidence="4">
    <location>
        <begin position="40"/>
        <end position="1093"/>
    </location>
</feature>
<name>A0A239E1N6_9BACT</name>
<dbReference type="OrthoDB" id="9776356at2"/>
<gene>
    <name evidence="6" type="ORF">SAMN05421770_101753</name>
</gene>
<sequence>MRLGSGNAEEDVRFSPSRRRVWAAVGLFLASGCAGFAHAQSTPGGVGSPATLTSGDQPNIPATVPQASQAATPNAPDKPAEPEGLGPALPPLATNLAQWKGLTVDAIKYDGVIFEKSDRLTGELTQKAGQPLDPQKVQQTTRRLFATGRYMNIAVRGERHGDSVTLIFTGVARYYVGRVQIDGVKSDQLTSLLEYGSKLNPGVAFNDSDVSAGTDALKGVLQQNGYYQPKIVAKTERDDAGQQVNVTYTVDIGPQARIGAVKITGDDPGVTEPQFRKKGKLKQRSKVNRQTTSNALDNMRKFYQKNNRLEATTTLRSSTYDPSAKTLNYEFQASQGPIVKVVVEGAKVSKSRLHLLVPIFEEGTIDNDLLNEGTHNIKDFMQQQGYFDVTVAVKVIGDEKAPTRTVLYTVDKGLKHKVLTVEVKGNKYFGSELLKESLRVQKADAYLRSGRYSQSLVTSDEKSMEALYRSNGFNQAKVTSSVKDTETVNGKPLKIAQIGVVYTVAEGPQQTFGGVDLHGVDPSRQDVVNGLLNARDGQPFSLITLSGDRDAILAYYLSNGFDQARIEVKQEVEGQDPSKTDVNFNVSEGKQVFIGHTLLSGIKHVKPDVVNQQLRVHPEDPLDQSALLETQRNLYNLAVFNEVVAAVQNPTGDAEQKNVLVQLTEAKRWDVTYGFGFEAQTGTPTASTLNAASETLVGDAKTSQEGKPGISPRVTLDVTRLLFRGKDETLAFHGTYGLLERVATVTFQNPHLRNSKSFALQLSGGYSNVQNITTFASSTLQGDIRVTEKLTRKDTFIYDFQYRRVAVDPDSLQVSANLIPLLSQPVRVGGPGITWFHDTRTPSALDAYKGSYTSVQDFFASSKFGSQTDFNRVDVTNSTYYTFGKHKYVFARSTRFGFITSFGDNPNATSTSCVGILLQTNASCQPTPLPERLYAGGATSHRGFPINGAGPRDLQTGFPVGGSGAFVNTFELRLPAPTLPYVGSSVSFVLFHDMGNVFQNVSDVFPSFTKFHQPNEQTCENVSQTFGTCNFNYFSHAIGIGARYKTPVGPIRVDFPYNLNPPRYPVILDFGNRPPYVGQASHFNFFFSIGQSF</sequence>
<evidence type="ECO:0000256" key="3">
    <source>
        <dbReference type="SAM" id="MobiDB-lite"/>
    </source>
</evidence>
<organism evidence="6 7">
    <name type="scientific">Granulicella rosea</name>
    <dbReference type="NCBI Taxonomy" id="474952"/>
    <lineage>
        <taxon>Bacteria</taxon>
        <taxon>Pseudomonadati</taxon>
        <taxon>Acidobacteriota</taxon>
        <taxon>Terriglobia</taxon>
        <taxon>Terriglobales</taxon>
        <taxon>Acidobacteriaceae</taxon>
        <taxon>Granulicella</taxon>
    </lineage>
</organism>
<evidence type="ECO:0000313" key="7">
    <source>
        <dbReference type="Proteomes" id="UP000198356"/>
    </source>
</evidence>
<keyword evidence="2" id="KW-0472">Membrane</keyword>
<protein>
    <submittedName>
        <fullName evidence="6">Beta-barrel assembly machine subunit BamA</fullName>
    </submittedName>
</protein>
<evidence type="ECO:0000256" key="2">
    <source>
        <dbReference type="ARBA" id="ARBA00023136"/>
    </source>
</evidence>
<dbReference type="Gene3D" id="2.40.160.50">
    <property type="entry name" value="membrane protein fhac: a member of the omp85/tpsb transporter family"/>
    <property type="match status" value="1"/>
</dbReference>
<feature type="region of interest" description="Disordered" evidence="3">
    <location>
        <begin position="40"/>
        <end position="87"/>
    </location>
</feature>
<dbReference type="InterPro" id="IPR000184">
    <property type="entry name" value="Bac_surfAg_D15"/>
</dbReference>
<feature type="signal peptide" evidence="4">
    <location>
        <begin position="1"/>
        <end position="39"/>
    </location>
</feature>
<dbReference type="PROSITE" id="PS51779">
    <property type="entry name" value="POTRA"/>
    <property type="match status" value="1"/>
</dbReference>
<dbReference type="Proteomes" id="UP000198356">
    <property type="component" value="Unassembled WGS sequence"/>
</dbReference>
<evidence type="ECO:0000313" key="6">
    <source>
        <dbReference type="EMBL" id="SNS38409.1"/>
    </source>
</evidence>
<comment type="subcellular location">
    <subcellularLocation>
        <location evidence="1">Membrane</location>
    </subcellularLocation>
</comment>